<dbReference type="AlphaFoldDB" id="A0A419NC33"/>
<reference evidence="1 2" key="1">
    <citation type="submission" date="2018-09" db="EMBL/GenBank/DDBJ databases">
        <authorList>
            <person name="Le Fleche-Mateos A."/>
        </authorList>
    </citation>
    <scope>NUCLEOTIDE SEQUENCE [LARGE SCALE GENOMIC DNA]</scope>
    <source>
        <strain evidence="1 2">DSM 27399</strain>
    </source>
</reference>
<sequence>MKNPHVKFEELITIADHLAALINAEDSIIDIERQLKASIDNDSGWRNRANHALASWKGTRRSITARLALLRQREKEANQQSREKHGEFLIEEMKRYIPRVAFMACDHRAKLRMEALKSEAPN</sequence>
<accession>A0A419NC33</accession>
<comment type="caution">
    <text evidence="1">The sequence shown here is derived from an EMBL/GenBank/DDBJ whole genome shotgun (WGS) entry which is preliminary data.</text>
</comment>
<dbReference type="EMBL" id="RAHH01000006">
    <property type="protein sequence ID" value="RJT45699.1"/>
    <property type="molecule type" value="Genomic_DNA"/>
</dbReference>
<organism evidence="1 2">
    <name type="scientific">Rahnella woolbedingensis</name>
    <dbReference type="NCBI Taxonomy" id="1510574"/>
    <lineage>
        <taxon>Bacteria</taxon>
        <taxon>Pseudomonadati</taxon>
        <taxon>Pseudomonadota</taxon>
        <taxon>Gammaproteobacteria</taxon>
        <taxon>Enterobacterales</taxon>
        <taxon>Yersiniaceae</taxon>
        <taxon>Rahnella</taxon>
    </lineage>
</organism>
<keyword evidence="2" id="KW-1185">Reference proteome</keyword>
<protein>
    <submittedName>
        <fullName evidence="1">Uncharacterized protein</fullName>
    </submittedName>
</protein>
<dbReference type="Proteomes" id="UP000284908">
    <property type="component" value="Unassembled WGS sequence"/>
</dbReference>
<gene>
    <name evidence="1" type="ORF">D6C13_06125</name>
</gene>
<evidence type="ECO:0000313" key="1">
    <source>
        <dbReference type="EMBL" id="RJT45699.1"/>
    </source>
</evidence>
<name>A0A419NC33_9GAMM</name>
<dbReference type="RefSeq" id="WP_120131936.1">
    <property type="nucleotide sequence ID" value="NZ_RAHH01000006.1"/>
</dbReference>
<evidence type="ECO:0000313" key="2">
    <source>
        <dbReference type="Proteomes" id="UP000284908"/>
    </source>
</evidence>
<proteinExistence type="predicted"/>
<dbReference type="OrthoDB" id="6504668at2"/>